<dbReference type="InterPro" id="IPR009486">
    <property type="entry name" value="Pur_nuclsid_perm"/>
</dbReference>
<dbReference type="OrthoDB" id="2331083at2759"/>
<accession>A0A8H6XRN2</accession>
<dbReference type="GO" id="GO:0055085">
    <property type="term" value="P:transmembrane transport"/>
    <property type="evidence" value="ECO:0007669"/>
    <property type="project" value="InterPro"/>
</dbReference>
<sequence>MKWSFPSLLLSLLLSVVRGHRIAPKVMILSMLTLASGRKFDGEADVWYNIPEFDVLTRNITIPGLSPLFPQVHCTKDGDICQLTLGEGEINAASSVAALVHSKDTSLEETYFLIAAIAGVNPKIATIGSVTFAQYAVQVGLQYEIDARQIPANFSTGYFGQGSTAPGQFPVFIYGTEVFEVNDSLRKLAANAAKAAKLNDTADAQQMRAQYAQNPDFAAANNVSGPSIVLCDTATSDTFWDGDLLGDSFDNTTKLWTNGSATYCTTQQEDSATLNALMRGAMTKLVDFSRVIVMRSASDWDRQGPGMTVVDQLLGPTPGFNPALLNLHLAGVKVVEMIVNGWDDQFSRGVNATNYIGDIFGSLGGVPDFSFGPAS</sequence>
<keyword evidence="4" id="KW-1185">Reference proteome</keyword>
<dbReference type="EMBL" id="JACAZH010000018">
    <property type="protein sequence ID" value="KAF7346785.1"/>
    <property type="molecule type" value="Genomic_DNA"/>
</dbReference>
<dbReference type="Pfam" id="PF06516">
    <property type="entry name" value="NUP"/>
    <property type="match status" value="1"/>
</dbReference>
<feature type="signal peptide" evidence="2">
    <location>
        <begin position="1"/>
        <end position="19"/>
    </location>
</feature>
<name>A0A8H6XRN2_9AGAR</name>
<comment type="similarity">
    <text evidence="1">Belongs to the NUP family.</text>
</comment>
<dbReference type="GO" id="GO:0005783">
    <property type="term" value="C:endoplasmic reticulum"/>
    <property type="evidence" value="ECO:0007669"/>
    <property type="project" value="TreeGrafter"/>
</dbReference>
<proteinExistence type="inferred from homology"/>
<dbReference type="PANTHER" id="PTHR38643">
    <property type="entry name" value="PURINE NUCLEOSIDE PERMEASE C285.05-RELATED"/>
    <property type="match status" value="1"/>
</dbReference>
<keyword evidence="1" id="KW-0813">Transport</keyword>
<feature type="chain" id="PRO_5034233734" evidence="2">
    <location>
        <begin position="20"/>
        <end position="375"/>
    </location>
</feature>
<evidence type="ECO:0000256" key="2">
    <source>
        <dbReference type="SAM" id="SignalP"/>
    </source>
</evidence>
<dbReference type="AlphaFoldDB" id="A0A8H6XRN2"/>
<evidence type="ECO:0000313" key="4">
    <source>
        <dbReference type="Proteomes" id="UP000623467"/>
    </source>
</evidence>
<dbReference type="PIRSF" id="PIRSF013171">
    <property type="entry name" value="Pur_nuclsid_perm"/>
    <property type="match status" value="1"/>
</dbReference>
<evidence type="ECO:0000256" key="1">
    <source>
        <dbReference type="PIRNR" id="PIRNR013171"/>
    </source>
</evidence>
<gene>
    <name evidence="3" type="ORF">MSAN_01817100</name>
</gene>
<comment type="caution">
    <text evidence="3">The sequence shown here is derived from an EMBL/GenBank/DDBJ whole genome shotgun (WGS) entry which is preliminary data.</text>
</comment>
<keyword evidence="2" id="KW-0732">Signal</keyword>
<organism evidence="3 4">
    <name type="scientific">Mycena sanguinolenta</name>
    <dbReference type="NCBI Taxonomy" id="230812"/>
    <lineage>
        <taxon>Eukaryota</taxon>
        <taxon>Fungi</taxon>
        <taxon>Dikarya</taxon>
        <taxon>Basidiomycota</taxon>
        <taxon>Agaricomycotina</taxon>
        <taxon>Agaricomycetes</taxon>
        <taxon>Agaricomycetidae</taxon>
        <taxon>Agaricales</taxon>
        <taxon>Marasmiineae</taxon>
        <taxon>Mycenaceae</taxon>
        <taxon>Mycena</taxon>
    </lineage>
</organism>
<comment type="function">
    <text evidence="1">Nucleoside permease that transports adenosine and guanosine.</text>
</comment>
<dbReference type="Proteomes" id="UP000623467">
    <property type="component" value="Unassembled WGS sequence"/>
</dbReference>
<protein>
    <submittedName>
        <fullName evidence="3">Purine nucleoside permease</fullName>
    </submittedName>
</protein>
<evidence type="ECO:0000313" key="3">
    <source>
        <dbReference type="EMBL" id="KAF7346785.1"/>
    </source>
</evidence>
<dbReference type="PANTHER" id="PTHR38643:SF1">
    <property type="entry name" value="PURINE NUCLEOSIDE PERMEASE C285.05-RELATED"/>
    <property type="match status" value="1"/>
</dbReference>
<reference evidence="3" key="1">
    <citation type="submission" date="2020-05" db="EMBL/GenBank/DDBJ databases">
        <title>Mycena genomes resolve the evolution of fungal bioluminescence.</title>
        <authorList>
            <person name="Tsai I.J."/>
        </authorList>
    </citation>
    <scope>NUCLEOTIDE SEQUENCE</scope>
    <source>
        <strain evidence="3">160909Yilan</strain>
    </source>
</reference>